<evidence type="ECO:0000256" key="10">
    <source>
        <dbReference type="SAM" id="MobiDB-lite"/>
    </source>
</evidence>
<feature type="compositionally biased region" description="Basic and acidic residues" evidence="10">
    <location>
        <begin position="659"/>
        <end position="668"/>
    </location>
</feature>
<dbReference type="InterPro" id="IPR011992">
    <property type="entry name" value="EF-hand-dom_pair"/>
</dbReference>
<proteinExistence type="inferred from homology"/>
<evidence type="ECO:0000259" key="13">
    <source>
        <dbReference type="PROSITE" id="PS50222"/>
    </source>
</evidence>
<evidence type="ECO:0000256" key="9">
    <source>
        <dbReference type="ARBA" id="ARBA00023136"/>
    </source>
</evidence>
<dbReference type="PROSITE" id="PS00018">
    <property type="entry name" value="EF_HAND_1"/>
    <property type="match status" value="1"/>
</dbReference>
<evidence type="ECO:0000313" key="15">
    <source>
        <dbReference type="EMBL" id="KAI3435721.1"/>
    </source>
</evidence>
<name>A0A9D4Z043_CHLVU</name>
<feature type="transmembrane region" description="Helical" evidence="11">
    <location>
        <begin position="983"/>
        <end position="1002"/>
    </location>
</feature>
<keyword evidence="5" id="KW-0547">Nucleotide-binding</keyword>
<dbReference type="InterPro" id="IPR002048">
    <property type="entry name" value="EF_hand_dom"/>
</dbReference>
<feature type="transmembrane region" description="Helical" evidence="11">
    <location>
        <begin position="1014"/>
        <end position="1040"/>
    </location>
</feature>
<dbReference type="GO" id="GO:0016887">
    <property type="term" value="F:ATP hydrolysis activity"/>
    <property type="evidence" value="ECO:0007669"/>
    <property type="project" value="InterPro"/>
</dbReference>
<keyword evidence="9 11" id="KW-0472">Membrane</keyword>
<dbReference type="FunFam" id="3.40.50.300:FF:000367">
    <property type="entry name" value="ABC transporter G family member 24"/>
    <property type="match status" value="1"/>
</dbReference>
<comment type="similarity">
    <text evidence="2">Belongs to the ABC transporter superfamily. ABCG family. Eye pigment precursor importer (TC 3.A.1.204) subfamily.</text>
</comment>
<feature type="transmembrane region" description="Helical" evidence="11">
    <location>
        <begin position="1089"/>
        <end position="1111"/>
    </location>
</feature>
<reference evidence="15" key="1">
    <citation type="journal article" date="2019" name="Plant J.">
        <title>Chlorella vulgaris genome assembly and annotation reveals the molecular basis for metabolic acclimation to high light conditions.</title>
        <authorList>
            <person name="Cecchin M."/>
            <person name="Marcolungo L."/>
            <person name="Rossato M."/>
            <person name="Girolomoni L."/>
            <person name="Cosentino E."/>
            <person name="Cuine S."/>
            <person name="Li-Beisson Y."/>
            <person name="Delledonne M."/>
            <person name="Ballottari M."/>
        </authorList>
    </citation>
    <scope>NUCLEOTIDE SEQUENCE</scope>
    <source>
        <strain evidence="15">211/11P</strain>
    </source>
</reference>
<keyword evidence="6" id="KW-0106">Calcium</keyword>
<evidence type="ECO:0000256" key="8">
    <source>
        <dbReference type="ARBA" id="ARBA00022989"/>
    </source>
</evidence>
<sequence>MRLSGIAALLLVAWLAVSAAADEAVAAGSPRCPADILRSRTVPEGCACNPTQDAVFGACAAGYVCSQPWPEQVAAAARTSRRLLLDPPSSGALTEPAPVMPADTTTTFMCMACSYGQLCPRGSVLPPVLDPSIQMAVDSLACPAGFYCPTPAAARPCPPGYFCAPSTIQPVTCNMTLLMAAAPNMQISFKPASVTQRVFLFGDPLQGNSCPANATNPATLCPAGSYCPEPALNLTCPAGHFCKKGSLRPQPCPVLATCPEGSASADLSYSGFVMLGCLMAAMWICYFLILAVIRFGQRELGRQQEVQDRLFSILHPLLGPGSAANRTQSFRSFRGVRPRLTLQFESVGLTLHDGRSILSGVTGRFEHSRLAAILGPSGAGKTTFLTVLQGKAGASGQQTGRLLVNGREMQMSQLRSVTGFVPQDDTVHEDLTVRENLVCSARLRLSASKTADDKAGLVEDAIELLQLHHVQHQVVGSVERRGISGGQRKRTNIGIELVAKPSILFMDEPTSGLDSTAAADILGALMRMARLGMNVITVVHQPRFSIFRMFDDVMLLGKGGRLVFLGPSHLALPYFAGCGFALPPNENPAGAAGVGTTLPEDAALTDFLMDVICGAVPRQGDTAAAFQPSELFNMWTSHGVGWVQLQSKIAAKEGDDEENGSKAGEKQAQRGVDPEQLAELEEQFDAQDGDGDGALDAKELLKLLTGLGLQPTQRSVTALMRKLEVPRSGLLTKQAFLHYVLSGGRAAAPTPGAMAGGIPARQQRRADTLYRVWSIEQYTLANALSELSASGLAPGVREAGAATLRELAAAHHAQEEAAEGQLSQQTEAASEADACSGGDLRSSEGGDASSIRAGGGQQSSLTSSSRQLSFTESPVRHLHLPGQPQSPFSQGQGQGQHEGASAAPQAFQRQKAFKAPPAVRPTPVPVLVEVQQEQQGGASEGLLAWVGLSAGKPLRTTPGAAAQFGILLFRSGTKWVRSWSGKMLELLLLILAAIVCGVMQGPGGNEWNVRGNTALAFLALGLLSGATALPLFGFSARVVWWREQERGVKPFSYFLAASVVGLIDVAVQPLVFLSIYYSMTLPAIPFVRLYGVGVLVVWFSTALGHLMSLLIPPSTSLLATMALLMITGGMLNGINPNYATMAPSMRAITSLSYNRWAIEIVTIESFANFPVWRWPATKTAMNQAGKQAEMEPSTLEESMLTFGLTAQPCRGAVPDLPLLPLPWPPPGARPAGYCGLYKLQVAPEDDTSFAGPLDRDRLLDIRQYCINAVPHAVLVMLALGLVLRILTALSVAYCSHGLRLGVLVAPLARYVGRARRRRRQLRQQRQEGVAGAAQ</sequence>
<dbReference type="EMBL" id="SIDB01000002">
    <property type="protein sequence ID" value="KAI3435721.1"/>
    <property type="molecule type" value="Genomic_DNA"/>
</dbReference>
<comment type="caution">
    <text evidence="15">The sequence shown here is derived from an EMBL/GenBank/DDBJ whole genome shotgun (WGS) entry which is preliminary data.</text>
</comment>
<reference evidence="15" key="2">
    <citation type="submission" date="2020-11" db="EMBL/GenBank/DDBJ databases">
        <authorList>
            <person name="Cecchin M."/>
            <person name="Marcolungo L."/>
            <person name="Rossato M."/>
            <person name="Girolomoni L."/>
            <person name="Cosentino E."/>
            <person name="Cuine S."/>
            <person name="Li-Beisson Y."/>
            <person name="Delledonne M."/>
            <person name="Ballottari M."/>
        </authorList>
    </citation>
    <scope>NUCLEOTIDE SEQUENCE</scope>
    <source>
        <strain evidence="15">211/11P</strain>
        <tissue evidence="15">Whole cell</tissue>
    </source>
</reference>
<dbReference type="InterPro" id="IPR003593">
    <property type="entry name" value="AAA+_ATPase"/>
</dbReference>
<keyword evidence="8 11" id="KW-1133">Transmembrane helix</keyword>
<evidence type="ECO:0000256" key="3">
    <source>
        <dbReference type="ARBA" id="ARBA00022448"/>
    </source>
</evidence>
<dbReference type="InterPro" id="IPR009030">
    <property type="entry name" value="Growth_fac_rcpt_cys_sf"/>
</dbReference>
<dbReference type="SMART" id="SM00382">
    <property type="entry name" value="AAA"/>
    <property type="match status" value="1"/>
</dbReference>
<keyword evidence="16" id="KW-1185">Reference proteome</keyword>
<dbReference type="SUPFAM" id="SSF47473">
    <property type="entry name" value="EF-hand"/>
    <property type="match status" value="1"/>
</dbReference>
<feature type="compositionally biased region" description="Low complexity" evidence="10">
    <location>
        <begin position="858"/>
        <end position="869"/>
    </location>
</feature>
<accession>A0A9D4Z043</accession>
<dbReference type="InterPro" id="IPR050352">
    <property type="entry name" value="ABCG_transporters"/>
</dbReference>
<organism evidence="15 16">
    <name type="scientific">Chlorella vulgaris</name>
    <name type="common">Green alga</name>
    <dbReference type="NCBI Taxonomy" id="3077"/>
    <lineage>
        <taxon>Eukaryota</taxon>
        <taxon>Viridiplantae</taxon>
        <taxon>Chlorophyta</taxon>
        <taxon>core chlorophytes</taxon>
        <taxon>Trebouxiophyceae</taxon>
        <taxon>Chlorellales</taxon>
        <taxon>Chlorellaceae</taxon>
        <taxon>Chlorella clade</taxon>
        <taxon>Chlorella</taxon>
    </lineage>
</organism>
<keyword evidence="7" id="KW-0067">ATP-binding</keyword>
<keyword evidence="4 11" id="KW-0812">Transmembrane</keyword>
<feature type="region of interest" description="Disordered" evidence="10">
    <location>
        <begin position="810"/>
        <end position="906"/>
    </location>
</feature>
<feature type="chain" id="PRO_5039533678" evidence="12">
    <location>
        <begin position="22"/>
        <end position="1334"/>
    </location>
</feature>
<feature type="compositionally biased region" description="Low complexity" evidence="10">
    <location>
        <begin position="881"/>
        <end position="891"/>
    </location>
</feature>
<dbReference type="Proteomes" id="UP001055712">
    <property type="component" value="Unassembled WGS sequence"/>
</dbReference>
<gene>
    <name evidence="15" type="ORF">D9Q98_001779</name>
</gene>
<dbReference type="GO" id="GO:0140359">
    <property type="term" value="F:ABC-type transporter activity"/>
    <property type="evidence" value="ECO:0007669"/>
    <property type="project" value="InterPro"/>
</dbReference>
<evidence type="ECO:0000256" key="2">
    <source>
        <dbReference type="ARBA" id="ARBA00005814"/>
    </source>
</evidence>
<feature type="region of interest" description="Disordered" evidence="10">
    <location>
        <begin position="651"/>
        <end position="673"/>
    </location>
</feature>
<dbReference type="InterPro" id="IPR018247">
    <property type="entry name" value="EF_Hand_1_Ca_BS"/>
</dbReference>
<dbReference type="GO" id="GO:0005509">
    <property type="term" value="F:calcium ion binding"/>
    <property type="evidence" value="ECO:0007669"/>
    <property type="project" value="InterPro"/>
</dbReference>
<evidence type="ECO:0000256" key="7">
    <source>
        <dbReference type="ARBA" id="ARBA00022840"/>
    </source>
</evidence>
<dbReference type="Pfam" id="PF00005">
    <property type="entry name" value="ABC_tran"/>
    <property type="match status" value="1"/>
</dbReference>
<dbReference type="PROSITE" id="PS50222">
    <property type="entry name" value="EF_HAND_2"/>
    <property type="match status" value="1"/>
</dbReference>
<dbReference type="InterPro" id="IPR043926">
    <property type="entry name" value="ABCG_dom"/>
</dbReference>
<evidence type="ECO:0000256" key="11">
    <source>
        <dbReference type="SAM" id="Phobius"/>
    </source>
</evidence>
<feature type="domain" description="ABC transporter" evidence="14">
    <location>
        <begin position="342"/>
        <end position="583"/>
    </location>
</feature>
<evidence type="ECO:0000256" key="12">
    <source>
        <dbReference type="SAM" id="SignalP"/>
    </source>
</evidence>
<feature type="signal peptide" evidence="12">
    <location>
        <begin position="1"/>
        <end position="21"/>
    </location>
</feature>
<evidence type="ECO:0000256" key="6">
    <source>
        <dbReference type="ARBA" id="ARBA00022837"/>
    </source>
</evidence>
<dbReference type="SUPFAM" id="SSF57184">
    <property type="entry name" value="Growth factor receptor domain"/>
    <property type="match status" value="1"/>
</dbReference>
<feature type="transmembrane region" description="Helical" evidence="11">
    <location>
        <begin position="1052"/>
        <end position="1077"/>
    </location>
</feature>
<evidence type="ECO:0000256" key="5">
    <source>
        <dbReference type="ARBA" id="ARBA00022741"/>
    </source>
</evidence>
<evidence type="ECO:0000256" key="4">
    <source>
        <dbReference type="ARBA" id="ARBA00022692"/>
    </source>
</evidence>
<dbReference type="GO" id="GO:0005524">
    <property type="term" value="F:ATP binding"/>
    <property type="evidence" value="ECO:0007669"/>
    <property type="project" value="UniProtKB-KW"/>
</dbReference>
<dbReference type="InterPro" id="IPR003439">
    <property type="entry name" value="ABC_transporter-like_ATP-bd"/>
</dbReference>
<feature type="transmembrane region" description="Helical" evidence="11">
    <location>
        <begin position="1289"/>
        <end position="1312"/>
    </location>
</feature>
<evidence type="ECO:0000313" key="16">
    <source>
        <dbReference type="Proteomes" id="UP001055712"/>
    </source>
</evidence>
<evidence type="ECO:0000259" key="14">
    <source>
        <dbReference type="PROSITE" id="PS50893"/>
    </source>
</evidence>
<dbReference type="OrthoDB" id="1720926at2759"/>
<evidence type="ECO:0000256" key="1">
    <source>
        <dbReference type="ARBA" id="ARBA00004141"/>
    </source>
</evidence>
<dbReference type="PROSITE" id="PS50893">
    <property type="entry name" value="ABC_TRANSPORTER_2"/>
    <property type="match status" value="1"/>
</dbReference>
<dbReference type="InterPro" id="IPR027417">
    <property type="entry name" value="P-loop_NTPase"/>
</dbReference>
<feature type="transmembrane region" description="Helical" evidence="11">
    <location>
        <begin position="267"/>
        <end position="293"/>
    </location>
</feature>
<dbReference type="Gene3D" id="3.40.50.300">
    <property type="entry name" value="P-loop containing nucleotide triphosphate hydrolases"/>
    <property type="match status" value="1"/>
</dbReference>
<feature type="transmembrane region" description="Helical" evidence="11">
    <location>
        <begin position="1264"/>
        <end position="1283"/>
    </location>
</feature>
<keyword evidence="12" id="KW-0732">Signal</keyword>
<dbReference type="Gene3D" id="1.10.238.10">
    <property type="entry name" value="EF-hand"/>
    <property type="match status" value="1"/>
</dbReference>
<protein>
    <submittedName>
        <fullName evidence="15">Uncharacterized protein</fullName>
    </submittedName>
</protein>
<feature type="domain" description="EF-hand" evidence="13">
    <location>
        <begin position="675"/>
        <end position="710"/>
    </location>
</feature>
<comment type="subcellular location">
    <subcellularLocation>
        <location evidence="1">Membrane</location>
        <topology evidence="1">Multi-pass membrane protein</topology>
    </subcellularLocation>
</comment>
<keyword evidence="3" id="KW-0813">Transport</keyword>
<dbReference type="GO" id="GO:0016020">
    <property type="term" value="C:membrane"/>
    <property type="evidence" value="ECO:0007669"/>
    <property type="project" value="UniProtKB-SubCell"/>
</dbReference>
<dbReference type="SUPFAM" id="SSF52540">
    <property type="entry name" value="P-loop containing nucleoside triphosphate hydrolases"/>
    <property type="match status" value="1"/>
</dbReference>
<dbReference type="Pfam" id="PF19055">
    <property type="entry name" value="ABC2_membrane_7"/>
    <property type="match status" value="2"/>
</dbReference>
<dbReference type="PANTHER" id="PTHR48041">
    <property type="entry name" value="ABC TRANSPORTER G FAMILY MEMBER 28"/>
    <property type="match status" value="1"/>
</dbReference>
<dbReference type="PANTHER" id="PTHR48041:SF91">
    <property type="entry name" value="ABC TRANSPORTER G FAMILY MEMBER 28"/>
    <property type="match status" value="1"/>
</dbReference>